<comment type="similarity">
    <text evidence="1">Belongs to the C/M/P thioester hydrolase family.</text>
</comment>
<accession>A0AAW8QZC6</accession>
<name>A0AAW8QZC6_9ALTE</name>
<evidence type="ECO:0000313" key="5">
    <source>
        <dbReference type="EMBL" id="MDT0581318.1"/>
    </source>
</evidence>
<evidence type="ECO:0000313" key="6">
    <source>
        <dbReference type="Proteomes" id="UP001249020"/>
    </source>
</evidence>
<proteinExistence type="inferred from homology"/>
<evidence type="ECO:0000259" key="4">
    <source>
        <dbReference type="Pfam" id="PF20789"/>
    </source>
</evidence>
<dbReference type="EMBL" id="JAVRIE010000001">
    <property type="protein sequence ID" value="MDT0581318.1"/>
    <property type="molecule type" value="Genomic_DNA"/>
</dbReference>
<evidence type="ECO:0000256" key="1">
    <source>
        <dbReference type="ARBA" id="ARBA00006538"/>
    </source>
</evidence>
<dbReference type="PANTHER" id="PTHR11066:SF34">
    <property type="entry name" value="ACYL-COENZYME A THIOESTERASE 8"/>
    <property type="match status" value="1"/>
</dbReference>
<dbReference type="InterPro" id="IPR003703">
    <property type="entry name" value="Acyl_CoA_thio"/>
</dbReference>
<dbReference type="Proteomes" id="UP001249020">
    <property type="component" value="Unassembled WGS sequence"/>
</dbReference>
<dbReference type="GO" id="GO:0005829">
    <property type="term" value="C:cytosol"/>
    <property type="evidence" value="ECO:0007669"/>
    <property type="project" value="TreeGrafter"/>
</dbReference>
<protein>
    <submittedName>
        <fullName evidence="5">Thioesterase family protein</fullName>
    </submittedName>
</protein>
<dbReference type="Pfam" id="PF20789">
    <property type="entry name" value="4HBT_3C"/>
    <property type="match status" value="1"/>
</dbReference>
<dbReference type="GO" id="GO:0047617">
    <property type="term" value="F:fatty acyl-CoA hydrolase activity"/>
    <property type="evidence" value="ECO:0007669"/>
    <property type="project" value="InterPro"/>
</dbReference>
<dbReference type="GO" id="GO:0006637">
    <property type="term" value="P:acyl-CoA metabolic process"/>
    <property type="evidence" value="ECO:0007669"/>
    <property type="project" value="InterPro"/>
</dbReference>
<dbReference type="InterPro" id="IPR049449">
    <property type="entry name" value="TesB_ACOT8-like_N"/>
</dbReference>
<gene>
    <name evidence="5" type="ORF">RM544_02100</name>
</gene>
<dbReference type="GO" id="GO:0009062">
    <property type="term" value="P:fatty acid catabolic process"/>
    <property type="evidence" value="ECO:0007669"/>
    <property type="project" value="TreeGrafter"/>
</dbReference>
<comment type="caution">
    <text evidence="5">The sequence shown here is derived from an EMBL/GenBank/DDBJ whole genome shotgun (WGS) entry which is preliminary data.</text>
</comment>
<dbReference type="CDD" id="cd03445">
    <property type="entry name" value="Thioesterase_II_repeat2"/>
    <property type="match status" value="1"/>
</dbReference>
<reference evidence="5 6" key="1">
    <citation type="submission" date="2023-09" db="EMBL/GenBank/DDBJ databases">
        <authorList>
            <person name="Rey-Velasco X."/>
        </authorList>
    </citation>
    <scope>NUCLEOTIDE SEQUENCE [LARGE SCALE GENOMIC DNA]</scope>
    <source>
        <strain evidence="5 6">W409</strain>
    </source>
</reference>
<dbReference type="Gene3D" id="2.40.160.210">
    <property type="entry name" value="Acyl-CoA thioesterase, double hotdog domain"/>
    <property type="match status" value="1"/>
</dbReference>
<organism evidence="5 6">
    <name type="scientific">Brumicola blandensis</name>
    <dbReference type="NCBI Taxonomy" id="3075611"/>
    <lineage>
        <taxon>Bacteria</taxon>
        <taxon>Pseudomonadati</taxon>
        <taxon>Pseudomonadota</taxon>
        <taxon>Gammaproteobacteria</taxon>
        <taxon>Alteromonadales</taxon>
        <taxon>Alteromonadaceae</taxon>
        <taxon>Brumicola</taxon>
    </lineage>
</organism>
<dbReference type="RefSeq" id="WP_311360125.1">
    <property type="nucleotide sequence ID" value="NZ_JAVRIE010000001.1"/>
</dbReference>
<dbReference type="AlphaFoldDB" id="A0AAW8QZC6"/>
<dbReference type="Pfam" id="PF13622">
    <property type="entry name" value="4HBT_3"/>
    <property type="match status" value="1"/>
</dbReference>
<dbReference type="InterPro" id="IPR029069">
    <property type="entry name" value="HotDog_dom_sf"/>
</dbReference>
<evidence type="ECO:0000259" key="3">
    <source>
        <dbReference type="Pfam" id="PF13622"/>
    </source>
</evidence>
<feature type="domain" description="Acyl-CoA thioesterase-like N-terminal HotDog" evidence="3">
    <location>
        <begin position="24"/>
        <end position="108"/>
    </location>
</feature>
<evidence type="ECO:0000256" key="2">
    <source>
        <dbReference type="ARBA" id="ARBA00022801"/>
    </source>
</evidence>
<keyword evidence="2" id="KW-0378">Hydrolase</keyword>
<dbReference type="PANTHER" id="PTHR11066">
    <property type="entry name" value="ACYL-COA THIOESTERASE"/>
    <property type="match status" value="1"/>
</dbReference>
<sequence>MNIDDLLAQSASQKETPNMSFVVPSSWSQGRTVYGGLSAGMLYAAARPYVDEARVMRSNSTNFVGPLMAETPFSIDVEIVREGKNVSQVMVRAIQNGKTCVVSQICFGTSRESKIRVDNQEKHNMLAPKKGNFIPPIPKVTPKFLRNIDLSIQSGGIPFTGRKTSHYHGWMRFKEIRGKVTDAHIISIIDAWPPTLLQMLKWPAPASTVSWNVEFIHPHRELKPTDWFAYQAETRQAAGGYGHTEANIWDSHGVLIAISRQTVAIFD</sequence>
<dbReference type="InterPro" id="IPR049450">
    <property type="entry name" value="ACOT8-like_C"/>
</dbReference>
<dbReference type="InterPro" id="IPR042171">
    <property type="entry name" value="Acyl-CoA_hotdog"/>
</dbReference>
<feature type="domain" description="Acyl-CoA thioesterase-like C-terminal" evidence="4">
    <location>
        <begin position="137"/>
        <end position="264"/>
    </location>
</feature>
<keyword evidence="6" id="KW-1185">Reference proteome</keyword>
<dbReference type="SUPFAM" id="SSF54637">
    <property type="entry name" value="Thioesterase/thiol ester dehydrase-isomerase"/>
    <property type="match status" value="2"/>
</dbReference>